<evidence type="ECO:0000313" key="1">
    <source>
        <dbReference type="EMBL" id="RDT60142.1"/>
    </source>
</evidence>
<protein>
    <submittedName>
        <fullName evidence="1">Uncharacterized protein</fullName>
    </submittedName>
</protein>
<proteinExistence type="predicted"/>
<dbReference type="Proteomes" id="UP000255291">
    <property type="component" value="Unassembled WGS sequence"/>
</dbReference>
<dbReference type="EMBL" id="QRBW01000014">
    <property type="protein sequence ID" value="RDT60142.1"/>
    <property type="molecule type" value="Genomic_DNA"/>
</dbReference>
<accession>A0ABD7GZK5</accession>
<dbReference type="RefSeq" id="WP_115465488.1">
    <property type="nucleotide sequence ID" value="NZ_JAANHP010000002.1"/>
</dbReference>
<sequence length="108" mass="12480">MLQRLMAFLRRESWEDSKEFDYTKQFWGHALHGLDRFDQKRKFSITGHCCNVGVLFAPVPKGGDTLLIKFTNGKVGILRIHKIEFFRDPSDMFAATVKFEGLKADEVV</sequence>
<comment type="caution">
    <text evidence="1">The sequence shown here is derived from an EMBL/GenBank/DDBJ whole genome shotgun (WGS) entry which is preliminary data.</text>
</comment>
<evidence type="ECO:0000313" key="2">
    <source>
        <dbReference type="Proteomes" id="UP000255291"/>
    </source>
</evidence>
<dbReference type="AlphaFoldDB" id="A0ABD7GZK5"/>
<name>A0ABD7GZK5_9ENTR</name>
<reference evidence="1 2" key="1">
    <citation type="submission" date="2018-07" db="EMBL/GenBank/DDBJ databases">
        <title>The use of a cohorting ward and systematic surveillance cultures for the control of a Klebsiella pneumoniae carbapenemase (KPC)-producing Enterobacteriaceae outbreak.</title>
        <authorList>
            <person name="Doi Y."/>
        </authorList>
    </citation>
    <scope>NUCLEOTIDE SEQUENCE [LARGE SCALE GENOMIC DNA]</scope>
    <source>
        <strain evidence="1 2">1-RC-17-04017</strain>
    </source>
</reference>
<organism evidence="1 2">
    <name type="scientific">Enterobacter roggenkampii</name>
    <dbReference type="NCBI Taxonomy" id="1812935"/>
    <lineage>
        <taxon>Bacteria</taxon>
        <taxon>Pseudomonadati</taxon>
        <taxon>Pseudomonadota</taxon>
        <taxon>Gammaproteobacteria</taxon>
        <taxon>Enterobacterales</taxon>
        <taxon>Enterobacteriaceae</taxon>
        <taxon>Enterobacter</taxon>
        <taxon>Enterobacter cloacae complex</taxon>
    </lineage>
</organism>
<gene>
    <name evidence="1" type="ORF">DXF87_09250</name>
</gene>